<proteinExistence type="predicted"/>
<keyword evidence="2" id="KW-1185">Reference proteome</keyword>
<evidence type="ECO:0000313" key="2">
    <source>
        <dbReference type="Proteomes" id="UP001500131"/>
    </source>
</evidence>
<dbReference type="EMBL" id="JBAMZK010000037">
    <property type="protein sequence ID" value="KAL0492574.1"/>
    <property type="molecule type" value="Genomic_DNA"/>
</dbReference>
<reference evidence="1 2" key="1">
    <citation type="submission" date="2024-02" db="EMBL/GenBank/DDBJ databases">
        <title>FIRST GENOME SEQUENCES OF Leishmania (Viannia) shawi, Leishmania (Viannia) lindenbergi AND Leishmania (Viannia) utingensis.</title>
        <authorList>
            <person name="Resadore F."/>
            <person name="Custodio M.G.F."/>
            <person name="Boite M.C."/>
            <person name="Cupolillo E."/>
            <person name="Ferreira G.E.M."/>
        </authorList>
    </citation>
    <scope>NUCLEOTIDE SEQUENCE [LARGE SCALE GENOMIC DNA]</scope>
    <source>
        <strain evidence="1 2">MHOM/BR/1966/M15733</strain>
    </source>
</reference>
<comment type="caution">
    <text evidence="1">The sequence shown here is derived from an EMBL/GenBank/DDBJ whole genome shotgun (WGS) entry which is preliminary data.</text>
</comment>
<protein>
    <submittedName>
        <fullName evidence="1">Uncharacterized protein</fullName>
    </submittedName>
</protein>
<sequence>MRGRRTKSAGLDTTSSFTVDLRTAQKAALVLAKLGGTAGSTEATDHVLRLHHALLEHEPDDAGLHITYVAL</sequence>
<name>A0AAW2ZTR0_9TRYP</name>
<evidence type="ECO:0000313" key="1">
    <source>
        <dbReference type="EMBL" id="KAL0492574.1"/>
    </source>
</evidence>
<gene>
    <name evidence="1" type="ORF">Q4I31_008270</name>
</gene>
<organism evidence="1 2">
    <name type="scientific">Leishmania lindenbergi</name>
    <dbReference type="NCBI Taxonomy" id="651832"/>
    <lineage>
        <taxon>Eukaryota</taxon>
        <taxon>Discoba</taxon>
        <taxon>Euglenozoa</taxon>
        <taxon>Kinetoplastea</taxon>
        <taxon>Metakinetoplastina</taxon>
        <taxon>Trypanosomatida</taxon>
        <taxon>Trypanosomatidae</taxon>
        <taxon>Leishmaniinae</taxon>
        <taxon>Leishmania</taxon>
    </lineage>
</organism>
<dbReference type="Proteomes" id="UP001500131">
    <property type="component" value="Unassembled WGS sequence"/>
</dbReference>
<accession>A0AAW2ZTR0</accession>
<dbReference type="AlphaFoldDB" id="A0AAW2ZTR0"/>